<reference evidence="1 2" key="1">
    <citation type="submission" date="2011-10" db="EMBL/GenBank/DDBJ databases">
        <title>The Improved High-Quality Draft genome of Leptonema illini DSM 21528.</title>
        <authorList>
            <consortium name="US DOE Joint Genome Institute (JGI-PGF)"/>
            <person name="Lucas S."/>
            <person name="Copeland A."/>
            <person name="Lapidus A."/>
            <person name="Glavina del Rio T."/>
            <person name="Dalin E."/>
            <person name="Tice H."/>
            <person name="Bruce D."/>
            <person name="Goodwin L."/>
            <person name="Pitluck S."/>
            <person name="Peters L."/>
            <person name="Mikhailova N."/>
            <person name="Held B."/>
            <person name="Kyrpides N."/>
            <person name="Mavromatis K."/>
            <person name="Ivanova N."/>
            <person name="Markowitz V."/>
            <person name="Cheng J.-F."/>
            <person name="Hugenholtz P."/>
            <person name="Woyke T."/>
            <person name="Wu D."/>
            <person name="Gronow S."/>
            <person name="Wellnitz S."/>
            <person name="Brambilla E.-M."/>
            <person name="Klenk H.-P."/>
            <person name="Eisen J.A."/>
        </authorList>
    </citation>
    <scope>NUCLEOTIDE SEQUENCE [LARGE SCALE GENOMIC DNA]</scope>
    <source>
        <strain evidence="1 2">DSM 21528</strain>
    </source>
</reference>
<organism evidence="1 2">
    <name type="scientific">Leptonema illini DSM 21528</name>
    <dbReference type="NCBI Taxonomy" id="929563"/>
    <lineage>
        <taxon>Bacteria</taxon>
        <taxon>Pseudomonadati</taxon>
        <taxon>Spirochaetota</taxon>
        <taxon>Spirochaetia</taxon>
        <taxon>Leptospirales</taxon>
        <taxon>Leptospiraceae</taxon>
        <taxon>Leptonema</taxon>
    </lineage>
</organism>
<gene>
    <name evidence="1" type="ORF">Lepil_2007</name>
</gene>
<sequence>MEATSSNPAPRRTIIEPGFFFSSALFLGREITPDGGLQSFGNGNGRPGLHAIDDGRKRENIGHILSADLLSRRMPIIDRRQATFIGFGNLRPGKLLEGCNQQQFFMFRCIHSKPLLSSD</sequence>
<proteinExistence type="predicted"/>
<dbReference type="Proteomes" id="UP000005737">
    <property type="component" value="Unassembled WGS sequence"/>
</dbReference>
<keyword evidence="2" id="KW-1185">Reference proteome</keyword>
<evidence type="ECO:0000313" key="2">
    <source>
        <dbReference type="Proteomes" id="UP000005737"/>
    </source>
</evidence>
<accession>H2CF60</accession>
<dbReference type="AlphaFoldDB" id="H2CF60"/>
<name>H2CF60_9LEPT</name>
<dbReference type="EMBL" id="JH597773">
    <property type="protein sequence ID" value="EHQ06688.1"/>
    <property type="molecule type" value="Genomic_DNA"/>
</dbReference>
<evidence type="ECO:0000313" key="1">
    <source>
        <dbReference type="EMBL" id="EHQ06688.1"/>
    </source>
</evidence>
<protein>
    <submittedName>
        <fullName evidence="1">Uncharacterized protein</fullName>
    </submittedName>
</protein>
<dbReference type="HOGENOM" id="CLU_2058493_0_0_12"/>